<dbReference type="AlphaFoldDB" id="A0A653CE34"/>
<reference evidence="1 2" key="1">
    <citation type="submission" date="2019-01" db="EMBL/GenBank/DDBJ databases">
        <authorList>
            <person name="Sayadi A."/>
        </authorList>
    </citation>
    <scope>NUCLEOTIDE SEQUENCE [LARGE SCALE GENOMIC DNA]</scope>
</reference>
<organism evidence="1 2">
    <name type="scientific">Callosobruchus maculatus</name>
    <name type="common">Southern cowpea weevil</name>
    <name type="synonym">Pulse bruchid</name>
    <dbReference type="NCBI Taxonomy" id="64391"/>
    <lineage>
        <taxon>Eukaryota</taxon>
        <taxon>Metazoa</taxon>
        <taxon>Ecdysozoa</taxon>
        <taxon>Arthropoda</taxon>
        <taxon>Hexapoda</taxon>
        <taxon>Insecta</taxon>
        <taxon>Pterygota</taxon>
        <taxon>Neoptera</taxon>
        <taxon>Endopterygota</taxon>
        <taxon>Coleoptera</taxon>
        <taxon>Polyphaga</taxon>
        <taxon>Cucujiformia</taxon>
        <taxon>Chrysomeloidea</taxon>
        <taxon>Chrysomelidae</taxon>
        <taxon>Bruchinae</taxon>
        <taxon>Bruchini</taxon>
        <taxon>Callosobruchus</taxon>
    </lineage>
</organism>
<protein>
    <submittedName>
        <fullName evidence="1">Uncharacterized protein</fullName>
    </submittedName>
</protein>
<name>A0A653CE34_CALMS</name>
<keyword evidence="2" id="KW-1185">Reference proteome</keyword>
<sequence>MTYRMSPLLTVSLLILTVAVPFLAGMIAIYTTAAEYRKREENGNISARADTDDVRCDDLTTRLVSVVRYMYPDMPNAFKFACAGIIVGEDTVITVPECFDEDDGEMTTNEIIDAYFVSSGSQYWINMRTVQKIEKIVEFVMMDGQMPHRLKVLQVFGALPECTPASSSITLGKEGCEYSFVGWNDNPVKWQQKYTNYTYRGELSDKPCTNYTGGAVLKGESVVALLRSNCQMEENGTLPPNDRYTLLWDYQEKIVENFPHAYVRRKDKEAAEMCGNLNSSILGSEDSQNFDATNQVIPGYSSDSLDERQCSEATVGGSFTAIMQKKSY</sequence>
<dbReference type="Proteomes" id="UP000410492">
    <property type="component" value="Unassembled WGS sequence"/>
</dbReference>
<proteinExistence type="predicted"/>
<dbReference type="OrthoDB" id="6726461at2759"/>
<evidence type="ECO:0000313" key="2">
    <source>
        <dbReference type="Proteomes" id="UP000410492"/>
    </source>
</evidence>
<accession>A0A653CE34</accession>
<gene>
    <name evidence="1" type="ORF">CALMAC_LOCUS8246</name>
</gene>
<dbReference type="EMBL" id="CAACVG010007544">
    <property type="protein sequence ID" value="VEN45996.1"/>
    <property type="molecule type" value="Genomic_DNA"/>
</dbReference>
<evidence type="ECO:0000313" key="1">
    <source>
        <dbReference type="EMBL" id="VEN45996.1"/>
    </source>
</evidence>